<evidence type="ECO:0000256" key="1">
    <source>
        <dbReference type="SAM" id="MobiDB-lite"/>
    </source>
</evidence>
<evidence type="ECO:0000313" key="2">
    <source>
        <dbReference type="EMBL" id="CAB1414014.1"/>
    </source>
</evidence>
<dbReference type="Proteomes" id="UP001153269">
    <property type="component" value="Unassembled WGS sequence"/>
</dbReference>
<dbReference type="AlphaFoldDB" id="A0A9N7TLA5"/>
<comment type="caution">
    <text evidence="2">The sequence shown here is derived from an EMBL/GenBank/DDBJ whole genome shotgun (WGS) entry which is preliminary data.</text>
</comment>
<dbReference type="Gene3D" id="3.80.20.20">
    <property type="entry name" value="Receptor L-domain"/>
    <property type="match status" value="1"/>
</dbReference>
<protein>
    <submittedName>
        <fullName evidence="2">Uncharacterized protein</fullName>
    </submittedName>
</protein>
<evidence type="ECO:0000313" key="3">
    <source>
        <dbReference type="Proteomes" id="UP001153269"/>
    </source>
</evidence>
<name>A0A9N7TLA5_PLEPL</name>
<organism evidence="2 3">
    <name type="scientific">Pleuronectes platessa</name>
    <name type="common">European plaice</name>
    <dbReference type="NCBI Taxonomy" id="8262"/>
    <lineage>
        <taxon>Eukaryota</taxon>
        <taxon>Metazoa</taxon>
        <taxon>Chordata</taxon>
        <taxon>Craniata</taxon>
        <taxon>Vertebrata</taxon>
        <taxon>Euteleostomi</taxon>
        <taxon>Actinopterygii</taxon>
        <taxon>Neopterygii</taxon>
        <taxon>Teleostei</taxon>
        <taxon>Neoteleostei</taxon>
        <taxon>Acanthomorphata</taxon>
        <taxon>Carangaria</taxon>
        <taxon>Pleuronectiformes</taxon>
        <taxon>Pleuronectoidei</taxon>
        <taxon>Pleuronectidae</taxon>
        <taxon>Pleuronectes</taxon>
    </lineage>
</organism>
<dbReference type="EMBL" id="CADEAL010000083">
    <property type="protein sequence ID" value="CAB1414014.1"/>
    <property type="molecule type" value="Genomic_DNA"/>
</dbReference>
<feature type="region of interest" description="Disordered" evidence="1">
    <location>
        <begin position="1"/>
        <end position="73"/>
    </location>
</feature>
<feature type="compositionally biased region" description="Low complexity" evidence="1">
    <location>
        <begin position="59"/>
        <end position="68"/>
    </location>
</feature>
<keyword evidence="3" id="KW-1185">Reference proteome</keyword>
<dbReference type="SUPFAM" id="SSF52058">
    <property type="entry name" value="L domain-like"/>
    <property type="match status" value="1"/>
</dbReference>
<sequence>MRGGGGSSGAGEEHGEGIGAFGTERAEGEQRGAMLNHCLQTSLRCPPPPPEPSSHVHRPSSISETSSADSEKHLHAQMHLKEHAVHRASLKILNGGVYVDQNKFLCHADTIHWRDIIKNPQAELLVVPSNNSNLGCSRPSSPSGALSLALHPVCLLVIWKLNHKVLYQRVNRSIVAALQRGPWSGCLLRSDLNPSESDSWFEAAHYPPAAPLLWSLQTLSSLCSGHYRPRYPAADAPCQRERLLKTDPLQLL</sequence>
<reference evidence="2" key="1">
    <citation type="submission" date="2020-03" db="EMBL/GenBank/DDBJ databases">
        <authorList>
            <person name="Weist P."/>
        </authorList>
    </citation>
    <scope>NUCLEOTIDE SEQUENCE</scope>
</reference>
<proteinExistence type="predicted"/>
<dbReference type="InterPro" id="IPR036941">
    <property type="entry name" value="Rcpt_L-dom_sf"/>
</dbReference>
<accession>A0A9N7TLA5</accession>
<gene>
    <name evidence="2" type="ORF">PLEPLA_LOCUS1717</name>
</gene>